<protein>
    <recommendedName>
        <fullName evidence="2">Amidohydrolase-related domain-containing protein</fullName>
    </recommendedName>
</protein>
<reference evidence="3 4" key="1">
    <citation type="submission" date="2013-11" db="EMBL/GenBank/DDBJ databases">
        <title>Metagenomic analysis of a methanogenic consortium involved in long chain n-alkane degradation.</title>
        <authorList>
            <person name="Davidova I.A."/>
            <person name="Callaghan A.V."/>
            <person name="Wawrik B."/>
            <person name="Pruitt S."/>
            <person name="Marks C."/>
            <person name="Duncan K.E."/>
            <person name="Suflita J.M."/>
        </authorList>
    </citation>
    <scope>NUCLEOTIDE SEQUENCE [LARGE SCALE GENOMIC DNA]</scope>
    <source>
        <strain evidence="3 4">SPR</strain>
    </source>
</reference>
<dbReference type="Proteomes" id="UP000032233">
    <property type="component" value="Unassembled WGS sequence"/>
</dbReference>
<evidence type="ECO:0000313" key="4">
    <source>
        <dbReference type="Proteomes" id="UP000032233"/>
    </source>
</evidence>
<dbReference type="OrthoDB" id="1407586at2"/>
<accession>A0A0D2GA67</accession>
<evidence type="ECO:0000256" key="1">
    <source>
        <dbReference type="ARBA" id="ARBA00023239"/>
    </source>
</evidence>
<dbReference type="GO" id="GO:0005737">
    <property type="term" value="C:cytoplasm"/>
    <property type="evidence" value="ECO:0007669"/>
    <property type="project" value="TreeGrafter"/>
</dbReference>
<dbReference type="AlphaFoldDB" id="A0A0D2GA67"/>
<comment type="caution">
    <text evidence="3">The sequence shown here is derived from an EMBL/GenBank/DDBJ whole genome shotgun (WGS) entry which is preliminary data.</text>
</comment>
<dbReference type="GO" id="GO:0016831">
    <property type="term" value="F:carboxy-lyase activity"/>
    <property type="evidence" value="ECO:0007669"/>
    <property type="project" value="InterPro"/>
</dbReference>
<dbReference type="GO" id="GO:0016787">
    <property type="term" value="F:hydrolase activity"/>
    <property type="evidence" value="ECO:0007669"/>
    <property type="project" value="InterPro"/>
</dbReference>
<dbReference type="PANTHER" id="PTHR21240:SF28">
    <property type="entry name" value="ISO-OROTATE DECARBOXYLASE (EUROFUNG)"/>
    <property type="match status" value="1"/>
</dbReference>
<dbReference type="InterPro" id="IPR006680">
    <property type="entry name" value="Amidohydro-rel"/>
</dbReference>
<dbReference type="STRING" id="1429043.X474_22905"/>
<dbReference type="GO" id="GO:0019748">
    <property type="term" value="P:secondary metabolic process"/>
    <property type="evidence" value="ECO:0007669"/>
    <property type="project" value="TreeGrafter"/>
</dbReference>
<name>A0A0D2GA67_9BACT</name>
<dbReference type="Gene3D" id="3.20.20.140">
    <property type="entry name" value="Metal-dependent hydrolases"/>
    <property type="match status" value="1"/>
</dbReference>
<dbReference type="PANTHER" id="PTHR21240">
    <property type="entry name" value="2-AMINO-3-CARBOXYLMUCONATE-6-SEMIALDEHYDE DECARBOXYLASE"/>
    <property type="match status" value="1"/>
</dbReference>
<keyword evidence="4" id="KW-1185">Reference proteome</keyword>
<dbReference type="InParanoid" id="A0A0D2GA67"/>
<gene>
    <name evidence="3" type="ORF">X474_22905</name>
</gene>
<proteinExistence type="predicted"/>
<feature type="domain" description="Amidohydrolase-related" evidence="2">
    <location>
        <begin position="3"/>
        <end position="273"/>
    </location>
</feature>
<dbReference type="SUPFAM" id="SSF51556">
    <property type="entry name" value="Metallo-dependent hydrolases"/>
    <property type="match status" value="1"/>
</dbReference>
<dbReference type="InterPro" id="IPR032465">
    <property type="entry name" value="ACMSD"/>
</dbReference>
<sequence length="284" mass="31973">MIIDGHTHAYLSEDLEILRQRLEMLDSELASDDPNKWSLKSRGDLESLIASQEEAGVDQMVLLPVTGKKDRVSELNHWSAQAARKNPRIIPFATLHPKGEAQKDFEEAIELGLKGIKLHPFIQHFSLTDPLCHKLFDLISEASLPVLTDTLSRKGLVKAKPHIKWVMDAFKFHGVTPVQIAEMAKAHPGVKIIAAHGGCLYGWDQLDPLMKFDNIYLDISYLNGLIEPEALVALIRKKGADRVIYGTDAPWRSPLEYRRWFDGLSLSKMEKQAIQSHTLLSVLN</sequence>
<keyword evidence="1" id="KW-0456">Lyase</keyword>
<evidence type="ECO:0000313" key="3">
    <source>
        <dbReference type="EMBL" id="KIX11777.1"/>
    </source>
</evidence>
<evidence type="ECO:0000259" key="2">
    <source>
        <dbReference type="Pfam" id="PF04909"/>
    </source>
</evidence>
<dbReference type="Pfam" id="PF04909">
    <property type="entry name" value="Amidohydro_2"/>
    <property type="match status" value="1"/>
</dbReference>
<dbReference type="CDD" id="cd01292">
    <property type="entry name" value="metallo-dependent_hydrolases"/>
    <property type="match status" value="1"/>
</dbReference>
<dbReference type="RefSeq" id="WP_044351653.1">
    <property type="nucleotide sequence ID" value="NZ_AZAC01000045.1"/>
</dbReference>
<dbReference type="EMBL" id="AZAC01000045">
    <property type="protein sequence ID" value="KIX11777.1"/>
    <property type="molecule type" value="Genomic_DNA"/>
</dbReference>
<dbReference type="InterPro" id="IPR032466">
    <property type="entry name" value="Metal_Hydrolase"/>
</dbReference>
<organism evidence="3 4">
    <name type="scientific">Dethiosulfatarculus sandiegensis</name>
    <dbReference type="NCBI Taxonomy" id="1429043"/>
    <lineage>
        <taxon>Bacteria</taxon>
        <taxon>Pseudomonadati</taxon>
        <taxon>Thermodesulfobacteriota</taxon>
        <taxon>Desulfarculia</taxon>
        <taxon>Desulfarculales</taxon>
        <taxon>Desulfarculaceae</taxon>
        <taxon>Dethiosulfatarculus</taxon>
    </lineage>
</organism>